<feature type="domain" description="ShKT" evidence="11">
    <location>
        <begin position="666"/>
        <end position="700"/>
    </location>
</feature>
<feature type="transmembrane region" description="Helical" evidence="9">
    <location>
        <begin position="186"/>
        <end position="212"/>
    </location>
</feature>
<feature type="transmembrane region" description="Helical" evidence="9">
    <location>
        <begin position="19"/>
        <end position="42"/>
    </location>
</feature>
<dbReference type="AlphaFoldDB" id="A0AA39I8G7"/>
<evidence type="ECO:0000256" key="2">
    <source>
        <dbReference type="ARBA" id="ARBA00022692"/>
    </source>
</evidence>
<comment type="caution">
    <text evidence="7">Lacks conserved residue(s) required for the propagation of feature annotation.</text>
</comment>
<gene>
    <name evidence="12" type="ORF">QR680_013895</name>
</gene>
<feature type="disulfide bond" evidence="7">
    <location>
        <begin position="610"/>
        <end position="644"/>
    </location>
</feature>
<dbReference type="PROSITE" id="PS50262">
    <property type="entry name" value="G_PROTEIN_RECEP_F1_2"/>
    <property type="match status" value="1"/>
</dbReference>
<feature type="domain" description="ShKT" evidence="11">
    <location>
        <begin position="553"/>
        <end position="587"/>
    </location>
</feature>
<keyword evidence="13" id="KW-1185">Reference proteome</keyword>
<evidence type="ECO:0008006" key="14">
    <source>
        <dbReference type="Google" id="ProtNLM"/>
    </source>
</evidence>
<evidence type="ECO:0000259" key="11">
    <source>
        <dbReference type="PROSITE" id="PS51670"/>
    </source>
</evidence>
<keyword evidence="2 9" id="KW-0812">Transmembrane</keyword>
<keyword evidence="6 7" id="KW-1015">Disulfide bond</keyword>
<feature type="disulfide bond" evidence="7">
    <location>
        <begin position="439"/>
        <end position="473"/>
    </location>
</feature>
<accession>A0AA39I8G7</accession>
<feature type="domain" description="ShKT" evidence="11">
    <location>
        <begin position="503"/>
        <end position="537"/>
    </location>
</feature>
<comment type="subcellular location">
    <subcellularLocation>
        <location evidence="1">Membrane</location>
    </subcellularLocation>
</comment>
<feature type="region of interest" description="Disordered" evidence="8">
    <location>
        <begin position="402"/>
        <end position="440"/>
    </location>
</feature>
<evidence type="ECO:0000256" key="9">
    <source>
        <dbReference type="SAM" id="Phobius"/>
    </source>
</evidence>
<reference evidence="12" key="1">
    <citation type="submission" date="2023-06" db="EMBL/GenBank/DDBJ databases">
        <title>Genomic analysis of the entomopathogenic nematode Steinernema hermaphroditum.</title>
        <authorList>
            <person name="Schwarz E.M."/>
            <person name="Heppert J.K."/>
            <person name="Baniya A."/>
            <person name="Schwartz H.T."/>
            <person name="Tan C.-H."/>
            <person name="Antoshechkin I."/>
            <person name="Sternberg P.W."/>
            <person name="Goodrich-Blair H."/>
            <person name="Dillman A.R."/>
        </authorList>
    </citation>
    <scope>NUCLEOTIDE SEQUENCE</scope>
    <source>
        <strain evidence="12">PS9179</strain>
        <tissue evidence="12">Whole animal</tissue>
    </source>
</reference>
<feature type="domain" description="ShKT" evidence="11">
    <location>
        <begin position="725"/>
        <end position="759"/>
    </location>
</feature>
<evidence type="ECO:0000256" key="1">
    <source>
        <dbReference type="ARBA" id="ARBA00004370"/>
    </source>
</evidence>
<feature type="compositionally biased region" description="Pro residues" evidence="8">
    <location>
        <begin position="411"/>
        <end position="436"/>
    </location>
</feature>
<dbReference type="Pfam" id="PF01549">
    <property type="entry name" value="ShK"/>
    <property type="match status" value="6"/>
</dbReference>
<organism evidence="12 13">
    <name type="scientific">Steinernema hermaphroditum</name>
    <dbReference type="NCBI Taxonomy" id="289476"/>
    <lineage>
        <taxon>Eukaryota</taxon>
        <taxon>Metazoa</taxon>
        <taxon>Ecdysozoa</taxon>
        <taxon>Nematoda</taxon>
        <taxon>Chromadorea</taxon>
        <taxon>Rhabditida</taxon>
        <taxon>Tylenchina</taxon>
        <taxon>Panagrolaimomorpha</taxon>
        <taxon>Strongyloidoidea</taxon>
        <taxon>Steinernematidae</taxon>
        <taxon>Steinernema</taxon>
    </lineage>
</organism>
<dbReference type="Gene3D" id="1.10.10.1940">
    <property type="match status" value="5"/>
</dbReference>
<dbReference type="CDD" id="cd00637">
    <property type="entry name" value="7tm_classA_rhodopsin-like"/>
    <property type="match status" value="1"/>
</dbReference>
<evidence type="ECO:0000259" key="10">
    <source>
        <dbReference type="PROSITE" id="PS50262"/>
    </source>
</evidence>
<evidence type="ECO:0000256" key="8">
    <source>
        <dbReference type="SAM" id="MobiDB-lite"/>
    </source>
</evidence>
<feature type="transmembrane region" description="Helical" evidence="9">
    <location>
        <begin position="54"/>
        <end position="76"/>
    </location>
</feature>
<dbReference type="EMBL" id="JAUCMV010000002">
    <property type="protein sequence ID" value="KAK0418995.1"/>
    <property type="molecule type" value="Genomic_DNA"/>
</dbReference>
<evidence type="ECO:0000256" key="4">
    <source>
        <dbReference type="ARBA" id="ARBA00022989"/>
    </source>
</evidence>
<feature type="domain" description="ShKT" evidence="11">
    <location>
        <begin position="439"/>
        <end position="473"/>
    </location>
</feature>
<dbReference type="SMART" id="SM00254">
    <property type="entry name" value="ShKT"/>
    <property type="match status" value="6"/>
</dbReference>
<feature type="transmembrane region" description="Helical" evidence="9">
    <location>
        <begin position="147"/>
        <end position="166"/>
    </location>
</feature>
<dbReference type="InterPro" id="IPR017452">
    <property type="entry name" value="GPCR_Rhodpsn_7TM"/>
</dbReference>
<sequence>MNSSASSNAILLYGNESSTLFMCGLYTILGIASMCANILNIVVFLTSEQLRSKYIFYIALDAGEFVDGLGFVLTAIGRGSSVLDGTFLTPISVHDCFYSRYWVHFIIVGNELPALITVVIAIERIIAVQKPTLYVKYVTTGSKRVSLLLAAFLQIMFLAVAGYSAYGNNDVAMTRHCAIIASTRSYFSVFHFSFVICAYVVSFVSLSIVFIINKNVSKTAGRTFGKKKNPKLGVFLAVTGSSVVLVAVPSFMMMGIGWKWFSLNDVTISLAYAAVGSLSIANTVINFTFREEYRAQVRKFIGLRKATVATADCQAALATQTLLWSPPAAPTRLPFNKRRPSVHIHIPSSATMSRPIFLLSAFFAFTLALDIDECPAGMIVGMPCIGGQCPGPEEQCMNATPEGDGTCCSPDPQPPQPPAPTPPPVVNPPPPNPPPQGGCVDQMPNCAQQAPMCNNPEFADALSVMCPATCNRCNPVVPPVVTQAPPSPPPAPPAPTQAPQPGCFDKGPDCVPKAYLCNNQLYFDLMTKQCPKTCGRCNGNGGGNPPGNGNGNCVDKAPDCVPKSYLCSNILYYTLMTEQCPKTCGRCGTGNGNTNGNGNGPVQPGGNTNCADKGPDCVPKAYLCNNSQYYNLMTQQCPKTCGRCGGGVNQGGTNVNLGGNGANANCRDVAPDCGPKAYLCTNSVYYDLMTKQCARTCGRCRAGNGSVQPGGGVRPGNNDAGNANCFDKGSDCVPKSYLCKNSLYYNLMTEQCPRTCGRC</sequence>
<dbReference type="Pfam" id="PF10320">
    <property type="entry name" value="7TM_GPCR_Srsx"/>
    <property type="match status" value="1"/>
</dbReference>
<proteinExistence type="predicted"/>
<dbReference type="FunFam" id="1.10.10.1940:FF:000002">
    <property type="entry name" value="PHAryngeal gland Toxin-related"/>
    <property type="match status" value="1"/>
</dbReference>
<feature type="disulfide bond" evidence="7">
    <location>
        <begin position="725"/>
        <end position="759"/>
    </location>
</feature>
<dbReference type="PANTHER" id="PTHR46219">
    <property type="entry name" value="PROTEIN CBG11138"/>
    <property type="match status" value="1"/>
</dbReference>
<keyword evidence="3" id="KW-0732">Signal</keyword>
<dbReference type="Gene3D" id="1.20.1070.10">
    <property type="entry name" value="Rhodopsin 7-helix transmembrane proteins"/>
    <property type="match status" value="1"/>
</dbReference>
<dbReference type="PANTHER" id="PTHR46219:SF13">
    <property type="entry name" value="SHKT DOMAIN-CONTAINING PROTEIN"/>
    <property type="match status" value="1"/>
</dbReference>
<protein>
    <recommendedName>
        <fullName evidence="14">ShKT domain-containing protein</fullName>
    </recommendedName>
</protein>
<dbReference type="PROSITE" id="PS51670">
    <property type="entry name" value="SHKT"/>
    <property type="match status" value="6"/>
</dbReference>
<evidence type="ECO:0000256" key="3">
    <source>
        <dbReference type="ARBA" id="ARBA00022729"/>
    </source>
</evidence>
<evidence type="ECO:0000256" key="5">
    <source>
        <dbReference type="ARBA" id="ARBA00023136"/>
    </source>
</evidence>
<evidence type="ECO:0000256" key="7">
    <source>
        <dbReference type="PROSITE-ProRule" id="PRU01005"/>
    </source>
</evidence>
<feature type="disulfide bond" evidence="7">
    <location>
        <begin position="666"/>
        <end position="700"/>
    </location>
</feature>
<dbReference type="SUPFAM" id="SSF81321">
    <property type="entry name" value="Family A G protein-coupled receptor-like"/>
    <property type="match status" value="1"/>
</dbReference>
<name>A0AA39I8G7_9BILA</name>
<keyword evidence="5 9" id="KW-0472">Membrane</keyword>
<feature type="transmembrane region" description="Helical" evidence="9">
    <location>
        <begin position="101"/>
        <end position="126"/>
    </location>
</feature>
<evidence type="ECO:0000313" key="13">
    <source>
        <dbReference type="Proteomes" id="UP001175271"/>
    </source>
</evidence>
<feature type="domain" description="ShKT" evidence="11">
    <location>
        <begin position="610"/>
        <end position="644"/>
    </location>
</feature>
<dbReference type="InterPro" id="IPR019424">
    <property type="entry name" value="7TM_GPCR_Srsx"/>
</dbReference>
<dbReference type="GO" id="GO:0016020">
    <property type="term" value="C:membrane"/>
    <property type="evidence" value="ECO:0007669"/>
    <property type="project" value="UniProtKB-SubCell"/>
</dbReference>
<feature type="disulfide bond" evidence="7">
    <location>
        <begin position="553"/>
        <end position="587"/>
    </location>
</feature>
<evidence type="ECO:0000256" key="6">
    <source>
        <dbReference type="ARBA" id="ARBA00023157"/>
    </source>
</evidence>
<keyword evidence="4 9" id="KW-1133">Transmembrane helix</keyword>
<dbReference type="Proteomes" id="UP001175271">
    <property type="component" value="Unassembled WGS sequence"/>
</dbReference>
<dbReference type="InterPro" id="IPR003582">
    <property type="entry name" value="ShKT_dom"/>
</dbReference>
<feature type="domain" description="G-protein coupled receptors family 1 profile" evidence="10">
    <location>
        <begin position="36"/>
        <end position="290"/>
    </location>
</feature>
<comment type="caution">
    <text evidence="12">The sequence shown here is derived from an EMBL/GenBank/DDBJ whole genome shotgun (WGS) entry which is preliminary data.</text>
</comment>
<feature type="transmembrane region" description="Helical" evidence="9">
    <location>
        <begin position="270"/>
        <end position="289"/>
    </location>
</feature>
<feature type="disulfide bond" evidence="7">
    <location>
        <begin position="503"/>
        <end position="537"/>
    </location>
</feature>
<evidence type="ECO:0000313" key="12">
    <source>
        <dbReference type="EMBL" id="KAK0418995.1"/>
    </source>
</evidence>
<feature type="transmembrane region" description="Helical" evidence="9">
    <location>
        <begin position="232"/>
        <end position="258"/>
    </location>
</feature>